<protein>
    <submittedName>
        <fullName evidence="1">Uncharacterized protein</fullName>
    </submittedName>
</protein>
<reference evidence="2" key="1">
    <citation type="journal article" date="2019" name="Int. J. Syst. Evol. Microbiol.">
        <title>The Global Catalogue of Microorganisms (GCM) 10K type strain sequencing project: providing services to taxonomists for standard genome sequencing and annotation.</title>
        <authorList>
            <consortium name="The Broad Institute Genomics Platform"/>
            <consortium name="The Broad Institute Genome Sequencing Center for Infectious Disease"/>
            <person name="Wu L."/>
            <person name="Ma J."/>
        </authorList>
    </citation>
    <scope>NUCLEOTIDE SEQUENCE [LARGE SCALE GENOMIC DNA]</scope>
    <source>
        <strain evidence="2">CECT 7131</strain>
    </source>
</reference>
<organism evidence="1 2">
    <name type="scientific">Paeniroseomonas aquatica</name>
    <dbReference type="NCBI Taxonomy" id="373043"/>
    <lineage>
        <taxon>Bacteria</taxon>
        <taxon>Pseudomonadati</taxon>
        <taxon>Pseudomonadota</taxon>
        <taxon>Alphaproteobacteria</taxon>
        <taxon>Acetobacterales</taxon>
        <taxon>Acetobacteraceae</taxon>
        <taxon>Paeniroseomonas</taxon>
    </lineage>
</organism>
<evidence type="ECO:0000313" key="2">
    <source>
        <dbReference type="Proteomes" id="UP001529369"/>
    </source>
</evidence>
<name>A0ABT8ADW7_9PROT</name>
<dbReference type="Proteomes" id="UP001529369">
    <property type="component" value="Unassembled WGS sequence"/>
</dbReference>
<keyword evidence="2" id="KW-1185">Reference proteome</keyword>
<accession>A0ABT8ADW7</accession>
<proteinExistence type="predicted"/>
<dbReference type="RefSeq" id="WP_290319984.1">
    <property type="nucleotide sequence ID" value="NZ_JAUFPN010000198.1"/>
</dbReference>
<dbReference type="EMBL" id="JAUFPN010000198">
    <property type="protein sequence ID" value="MDN3567903.1"/>
    <property type="molecule type" value="Genomic_DNA"/>
</dbReference>
<sequence>MHIRPLRLLWPALAVAAWIGGLRAETACFYGYEGFEENVRHVNLDRCPGKELAPEEGFCRMALQGDEALIYEFRHLDGAPCLVRIDRYGFNDFVARFGANYPKP</sequence>
<comment type="caution">
    <text evidence="1">The sequence shown here is derived from an EMBL/GenBank/DDBJ whole genome shotgun (WGS) entry which is preliminary data.</text>
</comment>
<evidence type="ECO:0000313" key="1">
    <source>
        <dbReference type="EMBL" id="MDN3567903.1"/>
    </source>
</evidence>
<gene>
    <name evidence="1" type="ORF">QWZ14_26280</name>
</gene>